<dbReference type="PANTHER" id="PTHR47599">
    <property type="entry name" value="CELL-TO-CELL MOVEMENT PROTEIN"/>
    <property type="match status" value="1"/>
</dbReference>
<reference evidence="1" key="1">
    <citation type="journal article" date="2023" name="Plant J.">
        <title>Genome sequences and population genomics provide insights into the demographic history, inbreeding, and mutation load of two 'living fossil' tree species of Dipteronia.</title>
        <authorList>
            <person name="Feng Y."/>
            <person name="Comes H.P."/>
            <person name="Chen J."/>
            <person name="Zhu S."/>
            <person name="Lu R."/>
            <person name="Zhang X."/>
            <person name="Li P."/>
            <person name="Qiu J."/>
            <person name="Olsen K.M."/>
            <person name="Qiu Y."/>
        </authorList>
    </citation>
    <scope>NUCLEOTIDE SEQUENCE</scope>
    <source>
        <strain evidence="1">KIB01</strain>
    </source>
</reference>
<organism evidence="1 2">
    <name type="scientific">Dipteronia dyeriana</name>
    <dbReference type="NCBI Taxonomy" id="168575"/>
    <lineage>
        <taxon>Eukaryota</taxon>
        <taxon>Viridiplantae</taxon>
        <taxon>Streptophyta</taxon>
        <taxon>Embryophyta</taxon>
        <taxon>Tracheophyta</taxon>
        <taxon>Spermatophyta</taxon>
        <taxon>Magnoliopsida</taxon>
        <taxon>eudicotyledons</taxon>
        <taxon>Gunneridae</taxon>
        <taxon>Pentapetalae</taxon>
        <taxon>rosids</taxon>
        <taxon>malvids</taxon>
        <taxon>Sapindales</taxon>
        <taxon>Sapindaceae</taxon>
        <taxon>Hippocastanoideae</taxon>
        <taxon>Acereae</taxon>
        <taxon>Dipteronia</taxon>
    </lineage>
</organism>
<protein>
    <submittedName>
        <fullName evidence="1">Uncharacterized protein</fullName>
    </submittedName>
</protein>
<evidence type="ECO:0000313" key="1">
    <source>
        <dbReference type="EMBL" id="KAK2656208.1"/>
    </source>
</evidence>
<dbReference type="PANTHER" id="PTHR47599:SF4">
    <property type="entry name" value="POLYPROTEIN"/>
    <property type="match status" value="1"/>
</dbReference>
<dbReference type="EMBL" id="JANJYI010000003">
    <property type="protein sequence ID" value="KAK2656208.1"/>
    <property type="molecule type" value="Genomic_DNA"/>
</dbReference>
<dbReference type="AlphaFoldDB" id="A0AAD9XB97"/>
<evidence type="ECO:0000313" key="2">
    <source>
        <dbReference type="Proteomes" id="UP001280121"/>
    </source>
</evidence>
<dbReference type="InterPro" id="IPR051596">
    <property type="entry name" value="Caulimoviridae_Movement"/>
</dbReference>
<dbReference type="Proteomes" id="UP001280121">
    <property type="component" value="Unassembled WGS sequence"/>
</dbReference>
<gene>
    <name evidence="1" type="ORF">Ddye_009260</name>
</gene>
<accession>A0AAD9XB97</accession>
<name>A0AAD9XB97_9ROSI</name>
<sequence>MPVWSGNMRTVFGSVLGSYKKKILDFMTLLGQKTKEINVKFQNSTFTTNLLNKNSLNHYNKICFNDLHTRSVQVGIKPLSKIGLNNSLLIVLRAKRITNYKESILGMVETSLTYSPIYFQCYQNFTIALNTDEHKEKCLVIDIQTHNYQFLDKSSPYKLVYKVHYRVLTSGLIPSYIPPSVPTGQTICFNASPSVNVLVPVPVRWENIKFPDDWVKEKVDQPSYKPPIRNLHDCVTEQDETLRISFRRGLSLRDNDNDHSRSLNDFQSARNSLTSLSR</sequence>
<dbReference type="InterPro" id="IPR028919">
    <property type="entry name" value="Viral_movement"/>
</dbReference>
<dbReference type="Pfam" id="PF01107">
    <property type="entry name" value="MP"/>
    <property type="match status" value="1"/>
</dbReference>
<keyword evidence="2" id="KW-1185">Reference proteome</keyword>
<comment type="caution">
    <text evidence="1">The sequence shown here is derived from an EMBL/GenBank/DDBJ whole genome shotgun (WGS) entry which is preliminary data.</text>
</comment>
<proteinExistence type="predicted"/>